<evidence type="ECO:0000256" key="2">
    <source>
        <dbReference type="ARBA" id="ARBA00022490"/>
    </source>
</evidence>
<dbReference type="GO" id="GO:0042327">
    <property type="term" value="P:positive regulation of phosphorylation"/>
    <property type="evidence" value="ECO:0007669"/>
    <property type="project" value="TreeGrafter"/>
</dbReference>
<evidence type="ECO:0000256" key="1">
    <source>
        <dbReference type="ARBA" id="ARBA00004496"/>
    </source>
</evidence>
<evidence type="ECO:0000256" key="3">
    <source>
        <dbReference type="SAM" id="MobiDB-lite"/>
    </source>
</evidence>
<dbReference type="CDD" id="cd18318">
    <property type="entry name" value="BTB_POZ_KCTD20-like"/>
    <property type="match status" value="1"/>
</dbReference>
<dbReference type="OrthoDB" id="10034757at2759"/>
<feature type="domain" description="BTB" evidence="4">
    <location>
        <begin position="38"/>
        <end position="142"/>
    </location>
</feature>
<dbReference type="InterPro" id="IPR011333">
    <property type="entry name" value="SKP1/BTB/POZ_sf"/>
</dbReference>
<feature type="region of interest" description="Disordered" evidence="3">
    <location>
        <begin position="330"/>
        <end position="359"/>
    </location>
</feature>
<organism evidence="5 6">
    <name type="scientific">Haemaphysalis longicornis</name>
    <name type="common">Bush tick</name>
    <dbReference type="NCBI Taxonomy" id="44386"/>
    <lineage>
        <taxon>Eukaryota</taxon>
        <taxon>Metazoa</taxon>
        <taxon>Ecdysozoa</taxon>
        <taxon>Arthropoda</taxon>
        <taxon>Chelicerata</taxon>
        <taxon>Arachnida</taxon>
        <taxon>Acari</taxon>
        <taxon>Parasitiformes</taxon>
        <taxon>Ixodida</taxon>
        <taxon>Ixodoidea</taxon>
        <taxon>Ixodidae</taxon>
        <taxon>Haemaphysalinae</taxon>
        <taxon>Haemaphysalis</taxon>
    </lineage>
</organism>
<sequence length="382" mass="41662">MAMGGLGGGFGGGLDGAGSGAVPPPGSFSALSWAGSDERVTIIVDDTRFVVDPALFARQPDTMLARMFGSSMRNLTRPNERGEYEIAEGLSATVFRAILDFYETGVISCPPSVTVPELREACDCLLIPFNTETVKCHNLRGLLHELANLGARMEFEKFLEADIVCRVATAAKRGARECQIVVLLDDDTIDWDEEHPPQAGEEQCEIIRSTAMYRFLKYFENREVAKQVLKERGMKKIWLGIEGYPTSKDKVKPRPGGRVDVIYNYVQRPFLRMSWEKEEAKSRHVDFVCLKNRTGVNFAAAIDGLPPTDHPLETEQPAIPAASEETEGIIAGGAAGGPSDARPQDLGGAAGSELEAGIQPQEEAVVYPKESYPTVFPPDDLP</sequence>
<evidence type="ECO:0000313" key="5">
    <source>
        <dbReference type="EMBL" id="KAH9362238.1"/>
    </source>
</evidence>
<dbReference type="SMART" id="SM00225">
    <property type="entry name" value="BTB"/>
    <property type="match status" value="1"/>
</dbReference>
<dbReference type="PANTHER" id="PTHR21637">
    <property type="entry name" value="BTB/POZ DOMAIN-CONTAINING PROTEIN 10-RELATED"/>
    <property type="match status" value="1"/>
</dbReference>
<dbReference type="EMBL" id="JABSTR010000001">
    <property type="protein sequence ID" value="KAH9362238.1"/>
    <property type="molecule type" value="Genomic_DNA"/>
</dbReference>
<dbReference type="PANTHER" id="PTHR21637:SF0">
    <property type="entry name" value="AT10158P"/>
    <property type="match status" value="1"/>
</dbReference>
<dbReference type="InterPro" id="IPR039885">
    <property type="entry name" value="BTBD10/KCTD20_BTB/POZ"/>
</dbReference>
<dbReference type="SUPFAM" id="SSF54695">
    <property type="entry name" value="POZ domain"/>
    <property type="match status" value="1"/>
</dbReference>
<dbReference type="GO" id="GO:0005737">
    <property type="term" value="C:cytoplasm"/>
    <property type="evidence" value="ECO:0007669"/>
    <property type="project" value="UniProtKB-SubCell"/>
</dbReference>
<dbReference type="Proteomes" id="UP000821853">
    <property type="component" value="Chromosome 1"/>
</dbReference>
<accession>A0A9J6F7T1</accession>
<comment type="caution">
    <text evidence="5">The sequence shown here is derived from an EMBL/GenBank/DDBJ whole genome shotgun (WGS) entry which is preliminary data.</text>
</comment>
<gene>
    <name evidence="5" type="ORF">HPB48_002216</name>
</gene>
<name>A0A9J6F7T1_HAELO</name>
<dbReference type="OMA" id="WNHEPFI"/>
<evidence type="ECO:0000313" key="6">
    <source>
        <dbReference type="Proteomes" id="UP000821853"/>
    </source>
</evidence>
<evidence type="ECO:0000259" key="4">
    <source>
        <dbReference type="SMART" id="SM00225"/>
    </source>
</evidence>
<protein>
    <recommendedName>
        <fullName evidence="4">BTB domain-containing protein</fullName>
    </recommendedName>
</protein>
<comment type="subcellular location">
    <subcellularLocation>
        <location evidence="1">Cytoplasm</location>
    </subcellularLocation>
</comment>
<proteinExistence type="predicted"/>
<dbReference type="Gene3D" id="3.30.710.10">
    <property type="entry name" value="Potassium Channel Kv1.1, Chain A"/>
    <property type="match status" value="1"/>
</dbReference>
<keyword evidence="2" id="KW-0963">Cytoplasm</keyword>
<dbReference type="AlphaFoldDB" id="A0A9J6F7T1"/>
<dbReference type="Pfam" id="PF16017">
    <property type="entry name" value="BTB_3"/>
    <property type="match status" value="1"/>
</dbReference>
<dbReference type="InterPro" id="IPR000210">
    <property type="entry name" value="BTB/POZ_dom"/>
</dbReference>
<dbReference type="VEuPathDB" id="VectorBase:HLOH_042892"/>
<dbReference type="InterPro" id="IPR039886">
    <property type="entry name" value="BTBD10/KCTD20"/>
</dbReference>
<keyword evidence="6" id="KW-1185">Reference proteome</keyword>
<reference evidence="5 6" key="1">
    <citation type="journal article" date="2020" name="Cell">
        <title>Large-Scale Comparative Analyses of Tick Genomes Elucidate Their Genetic Diversity and Vector Capacities.</title>
        <authorList>
            <consortium name="Tick Genome and Microbiome Consortium (TIGMIC)"/>
            <person name="Jia N."/>
            <person name="Wang J."/>
            <person name="Shi W."/>
            <person name="Du L."/>
            <person name="Sun Y."/>
            <person name="Zhan W."/>
            <person name="Jiang J.F."/>
            <person name="Wang Q."/>
            <person name="Zhang B."/>
            <person name="Ji P."/>
            <person name="Bell-Sakyi L."/>
            <person name="Cui X.M."/>
            <person name="Yuan T.T."/>
            <person name="Jiang B.G."/>
            <person name="Yang W.F."/>
            <person name="Lam T.T."/>
            <person name="Chang Q.C."/>
            <person name="Ding S.J."/>
            <person name="Wang X.J."/>
            <person name="Zhu J.G."/>
            <person name="Ruan X.D."/>
            <person name="Zhao L."/>
            <person name="Wei J.T."/>
            <person name="Ye R.Z."/>
            <person name="Que T.C."/>
            <person name="Du C.H."/>
            <person name="Zhou Y.H."/>
            <person name="Cheng J.X."/>
            <person name="Dai P.F."/>
            <person name="Guo W.B."/>
            <person name="Han X.H."/>
            <person name="Huang E.J."/>
            <person name="Li L.F."/>
            <person name="Wei W."/>
            <person name="Gao Y.C."/>
            <person name="Liu J.Z."/>
            <person name="Shao H.Z."/>
            <person name="Wang X."/>
            <person name="Wang C.C."/>
            <person name="Yang T.C."/>
            <person name="Huo Q.B."/>
            <person name="Li W."/>
            <person name="Chen H.Y."/>
            <person name="Chen S.E."/>
            <person name="Zhou L.G."/>
            <person name="Ni X.B."/>
            <person name="Tian J.H."/>
            <person name="Sheng Y."/>
            <person name="Liu T."/>
            <person name="Pan Y.S."/>
            <person name="Xia L.Y."/>
            <person name="Li J."/>
            <person name="Zhao F."/>
            <person name="Cao W.C."/>
        </authorList>
    </citation>
    <scope>NUCLEOTIDE SEQUENCE [LARGE SCALE GENOMIC DNA]</scope>
    <source>
        <strain evidence="5">HaeL-2018</strain>
    </source>
</reference>